<dbReference type="GO" id="GO:0006508">
    <property type="term" value="P:proteolysis"/>
    <property type="evidence" value="ECO:0007669"/>
    <property type="project" value="InterPro"/>
</dbReference>
<dbReference type="RefSeq" id="WP_309489398.1">
    <property type="nucleotide sequence ID" value="NZ_JAENIG010000004.1"/>
</dbReference>
<keyword evidence="1 2" id="KW-0732">Signal</keyword>
<organism evidence="4 5">
    <name type="scientific">Oceaniferula flava</name>
    <dbReference type="NCBI Taxonomy" id="2800421"/>
    <lineage>
        <taxon>Bacteria</taxon>
        <taxon>Pseudomonadati</taxon>
        <taxon>Verrucomicrobiota</taxon>
        <taxon>Verrucomicrobiia</taxon>
        <taxon>Verrucomicrobiales</taxon>
        <taxon>Verrucomicrobiaceae</taxon>
        <taxon>Oceaniferula</taxon>
    </lineage>
</organism>
<feature type="chain" id="PRO_5042286886" description="Gingipain domain-containing protein" evidence="2">
    <location>
        <begin position="22"/>
        <end position="427"/>
    </location>
</feature>
<dbReference type="Pfam" id="PF01364">
    <property type="entry name" value="Peptidase_C25"/>
    <property type="match status" value="1"/>
</dbReference>
<dbReference type="SUPFAM" id="SSF52129">
    <property type="entry name" value="Caspase-like"/>
    <property type="match status" value="1"/>
</dbReference>
<gene>
    <name evidence="4" type="ORF">JIN83_07435</name>
</gene>
<keyword evidence="5" id="KW-1185">Reference proteome</keyword>
<feature type="signal peptide" evidence="2">
    <location>
        <begin position="1"/>
        <end position="21"/>
    </location>
</feature>
<dbReference type="Proteomes" id="UP000634206">
    <property type="component" value="Unassembled WGS sequence"/>
</dbReference>
<evidence type="ECO:0000256" key="2">
    <source>
        <dbReference type="SAM" id="SignalP"/>
    </source>
</evidence>
<evidence type="ECO:0000256" key="1">
    <source>
        <dbReference type="ARBA" id="ARBA00022729"/>
    </source>
</evidence>
<evidence type="ECO:0000313" key="5">
    <source>
        <dbReference type="Proteomes" id="UP000634206"/>
    </source>
</evidence>
<dbReference type="AlphaFoldDB" id="A0AAE2V826"/>
<evidence type="ECO:0000259" key="3">
    <source>
        <dbReference type="Pfam" id="PF01364"/>
    </source>
</evidence>
<comment type="caution">
    <text evidence="4">The sequence shown here is derived from an EMBL/GenBank/DDBJ whole genome shotgun (WGS) entry which is preliminary data.</text>
</comment>
<dbReference type="InterPro" id="IPR001769">
    <property type="entry name" value="Gingipain"/>
</dbReference>
<proteinExistence type="predicted"/>
<dbReference type="Gene3D" id="3.40.50.1460">
    <property type="match status" value="1"/>
</dbReference>
<accession>A0AAE2V826</accession>
<evidence type="ECO:0000313" key="4">
    <source>
        <dbReference type="EMBL" id="MBK1854787.1"/>
    </source>
</evidence>
<feature type="domain" description="Gingipain" evidence="3">
    <location>
        <begin position="34"/>
        <end position="421"/>
    </location>
</feature>
<dbReference type="Gene3D" id="3.40.50.10390">
    <property type="entry name" value="Gingipain r, domain 1"/>
    <property type="match status" value="1"/>
</dbReference>
<protein>
    <recommendedName>
        <fullName evidence="3">Gingipain domain-containing protein</fullName>
    </recommendedName>
</protein>
<dbReference type="InterPro" id="IPR029031">
    <property type="entry name" value="Gingipain_N_sf"/>
</dbReference>
<dbReference type="InterPro" id="IPR029030">
    <property type="entry name" value="Caspase-like_dom_sf"/>
</dbReference>
<name>A0AAE2V826_9BACT</name>
<sequence length="427" mass="47320">MNATILYSALLAVAWPLSCLAEEAKEAPPESTVLLITSEELAPAWGPFSAWKAKREKPTKVVTTAEIATTYQGVDLQEKIRLCVRDHIDHQGTRWVILGGDSLPGGKGVVPDRDTVHRTMWGKSTDIPTDIYYLSTTNWDADGDGVYGEFQDDREAISYPDGSVGLGRIPVRTAADVAAYTDKVISYESKYPAGKFAETMVYTCTVQGAYAKVRRSWDDHVSSALPNGNMSRYFANKTPWDKERPGDFEIDPSNWIAMINAKKTGKFHFHGHGLIDCWVLEGHQKFSKQHVDRLTNQDAYPVITTVSCFTGHYDAAKDPCISESMLRMPKAGAIAIVAPCREGKPHFLNPKEDFPLMVRQGKMDGTTETMTLFWEKGIKQKLSTGEALMRTKAALSERAVKSANFHMCLAELNLLGDPTIAVHPESK</sequence>
<dbReference type="GO" id="GO:0008234">
    <property type="term" value="F:cysteine-type peptidase activity"/>
    <property type="evidence" value="ECO:0007669"/>
    <property type="project" value="InterPro"/>
</dbReference>
<reference evidence="4" key="1">
    <citation type="submission" date="2021-01" db="EMBL/GenBank/DDBJ databases">
        <title>Modified the classification status of verrucomicrobia.</title>
        <authorList>
            <person name="Feng X."/>
        </authorList>
    </citation>
    <scope>NUCLEOTIDE SEQUENCE</scope>
    <source>
        <strain evidence="4">5K15</strain>
    </source>
</reference>
<dbReference type="EMBL" id="JAENIG010000004">
    <property type="protein sequence ID" value="MBK1854787.1"/>
    <property type="molecule type" value="Genomic_DNA"/>
</dbReference>